<reference evidence="3 4" key="1">
    <citation type="submission" date="2018-10" db="EMBL/GenBank/DDBJ databases">
        <title>Genomic Encyclopedia of Archaeal and Bacterial Type Strains, Phase II (KMG-II): from individual species to whole genera.</title>
        <authorList>
            <person name="Goeker M."/>
        </authorList>
    </citation>
    <scope>NUCLEOTIDE SEQUENCE [LARGE SCALE GENOMIC DNA]</scope>
    <source>
        <strain evidence="3 4">DSM 14954</strain>
    </source>
</reference>
<gene>
    <name evidence="3" type="ORF">C8N24_1902</name>
</gene>
<dbReference type="InterPro" id="IPR052520">
    <property type="entry name" value="ATL_DNA_repair"/>
</dbReference>
<dbReference type="GO" id="GO:0006281">
    <property type="term" value="P:DNA repair"/>
    <property type="evidence" value="ECO:0007669"/>
    <property type="project" value="InterPro"/>
</dbReference>
<evidence type="ECO:0000313" key="4">
    <source>
        <dbReference type="Proteomes" id="UP000278962"/>
    </source>
</evidence>
<evidence type="ECO:0000313" key="3">
    <source>
        <dbReference type="EMBL" id="RKQ92063.1"/>
    </source>
</evidence>
<dbReference type="Pfam" id="PF01035">
    <property type="entry name" value="DNA_binding_1"/>
    <property type="match status" value="1"/>
</dbReference>
<dbReference type="AlphaFoldDB" id="A0A660LE24"/>
<dbReference type="Proteomes" id="UP000278962">
    <property type="component" value="Unassembled WGS sequence"/>
</dbReference>
<evidence type="ECO:0000256" key="1">
    <source>
        <dbReference type="ARBA" id="ARBA00022763"/>
    </source>
</evidence>
<dbReference type="InterPro" id="IPR036388">
    <property type="entry name" value="WH-like_DNA-bd_sf"/>
</dbReference>
<dbReference type="EMBL" id="RBIL01000001">
    <property type="protein sequence ID" value="RKQ92063.1"/>
    <property type="molecule type" value="Genomic_DNA"/>
</dbReference>
<evidence type="ECO:0000259" key="2">
    <source>
        <dbReference type="Pfam" id="PF01035"/>
    </source>
</evidence>
<dbReference type="InterPro" id="IPR036217">
    <property type="entry name" value="MethylDNA_cys_MeTrfase_DNAb"/>
</dbReference>
<comment type="caution">
    <text evidence="3">The sequence shown here is derived from an EMBL/GenBank/DDBJ whole genome shotgun (WGS) entry which is preliminary data.</text>
</comment>
<dbReference type="Gene3D" id="1.10.10.10">
    <property type="entry name" value="Winged helix-like DNA-binding domain superfamily/Winged helix DNA-binding domain"/>
    <property type="match status" value="1"/>
</dbReference>
<keyword evidence="1" id="KW-0227">DNA damage</keyword>
<dbReference type="SUPFAM" id="SSF46767">
    <property type="entry name" value="Methylated DNA-protein cysteine methyltransferase, C-terminal domain"/>
    <property type="match status" value="1"/>
</dbReference>
<sequence>MAHGSDDRAADVLRRIREVPEGFVRSYGDVSPGAPRFAGTVLSSTPEDVPWWRIVRADGSLAKGARQRALLEAEGVPFRGERVDMHAARIP</sequence>
<name>A0A660LE24_9ACTN</name>
<dbReference type="GO" id="GO:0003824">
    <property type="term" value="F:catalytic activity"/>
    <property type="evidence" value="ECO:0007669"/>
    <property type="project" value="InterPro"/>
</dbReference>
<dbReference type="PANTHER" id="PTHR42942:SF1">
    <property type="entry name" value="ALKYLTRANSFERASE-LIKE PROTEIN 1"/>
    <property type="match status" value="1"/>
</dbReference>
<protein>
    <submittedName>
        <fullName evidence="3">Alkylated DNA nucleotide flippase Atl1</fullName>
    </submittedName>
</protein>
<accession>A0A660LE24</accession>
<dbReference type="InterPro" id="IPR014048">
    <property type="entry name" value="MethylDNA_cys_MeTrfase_DNA-bd"/>
</dbReference>
<proteinExistence type="predicted"/>
<feature type="domain" description="Methylated-DNA-[protein]-cysteine S-methyltransferase DNA binding" evidence="2">
    <location>
        <begin position="10"/>
        <end position="76"/>
    </location>
</feature>
<organism evidence="3 4">
    <name type="scientific">Solirubrobacter pauli</name>
    <dbReference type="NCBI Taxonomy" id="166793"/>
    <lineage>
        <taxon>Bacteria</taxon>
        <taxon>Bacillati</taxon>
        <taxon>Actinomycetota</taxon>
        <taxon>Thermoleophilia</taxon>
        <taxon>Solirubrobacterales</taxon>
        <taxon>Solirubrobacteraceae</taxon>
        <taxon>Solirubrobacter</taxon>
    </lineage>
</organism>
<dbReference type="PANTHER" id="PTHR42942">
    <property type="entry name" value="6-O-METHYLGUANINE DNA METHYLTRANSFERASE"/>
    <property type="match status" value="1"/>
</dbReference>
<dbReference type="OrthoDB" id="9132167at2"/>
<keyword evidence="4" id="KW-1185">Reference proteome</keyword>